<gene>
    <name evidence="1" type="ORF">BDN72DRAFT_963158</name>
</gene>
<dbReference type="EMBL" id="ML208472">
    <property type="protein sequence ID" value="TFK64487.1"/>
    <property type="molecule type" value="Genomic_DNA"/>
</dbReference>
<evidence type="ECO:0000313" key="2">
    <source>
        <dbReference type="Proteomes" id="UP000308600"/>
    </source>
</evidence>
<sequence length="647" mass="73538">MSLTKHQTEQVIRRARDGSPADLAALARGWILFPDPLVHKVPSIFFDHLNKSDVPTNIKMDPLDIWARDQPPVSSPYFRAFWSICGITHLLESAFLDRYENDFIRAWPGIFKWSAFFVASRVKTNTLGRKPRHKVDRSTFRVRSMTRDAIAGTWYAAFRSDAIRQVMIETLGFLEVVVALWVHEDDYKLDDMPPETTPDPTPLFSTQHLPSILLHCFLTTTEGDLVEKLFSMVRDIPQAARIVTRRLGDALKGSKLLPYECAVLLQLMLHFSWQEPQLGLFEAIMNHGAAILCTKLLVKVASCIQSSYPERHPDLESLLVLGFMCIQRLTQATNSISWIIQVVNAGILSAFVESSPVFRHLTRSDYTAVSAILLETIPTYLCYRSVVHAVDTALQNLERTDQLASLPTSRAWRLFKDLTKLTAERKALVTLRVKPLKRDKSTKCGNGECEIIDAQNNFRRCGNCLSCFYCSKECQIAHWKSGHKLCCEGRRNLGDGATSHRNMEYITRVNQREVLRYTPYLKTLAARQYPGIPLQDLVICINHRQSPVTPMLRSKSEIPPKAFTPPADLHRPGQGPCFILISTLPHKDEAHISYYDTDIWTVLSRDEMEPPPELDPTGSRYIDLVEISGLENWREYWAGIGVDVEAD</sequence>
<reference evidence="1 2" key="1">
    <citation type="journal article" date="2019" name="Nat. Ecol. Evol.">
        <title>Megaphylogeny resolves global patterns of mushroom evolution.</title>
        <authorList>
            <person name="Varga T."/>
            <person name="Krizsan K."/>
            <person name="Foldi C."/>
            <person name="Dima B."/>
            <person name="Sanchez-Garcia M."/>
            <person name="Sanchez-Ramirez S."/>
            <person name="Szollosi G.J."/>
            <person name="Szarkandi J.G."/>
            <person name="Papp V."/>
            <person name="Albert L."/>
            <person name="Andreopoulos W."/>
            <person name="Angelini C."/>
            <person name="Antonin V."/>
            <person name="Barry K.W."/>
            <person name="Bougher N.L."/>
            <person name="Buchanan P."/>
            <person name="Buyck B."/>
            <person name="Bense V."/>
            <person name="Catcheside P."/>
            <person name="Chovatia M."/>
            <person name="Cooper J."/>
            <person name="Damon W."/>
            <person name="Desjardin D."/>
            <person name="Finy P."/>
            <person name="Geml J."/>
            <person name="Haridas S."/>
            <person name="Hughes K."/>
            <person name="Justo A."/>
            <person name="Karasinski D."/>
            <person name="Kautmanova I."/>
            <person name="Kiss B."/>
            <person name="Kocsube S."/>
            <person name="Kotiranta H."/>
            <person name="LaButti K.M."/>
            <person name="Lechner B.E."/>
            <person name="Liimatainen K."/>
            <person name="Lipzen A."/>
            <person name="Lukacs Z."/>
            <person name="Mihaltcheva S."/>
            <person name="Morgado L.N."/>
            <person name="Niskanen T."/>
            <person name="Noordeloos M.E."/>
            <person name="Ohm R.A."/>
            <person name="Ortiz-Santana B."/>
            <person name="Ovrebo C."/>
            <person name="Racz N."/>
            <person name="Riley R."/>
            <person name="Savchenko A."/>
            <person name="Shiryaev A."/>
            <person name="Soop K."/>
            <person name="Spirin V."/>
            <person name="Szebenyi C."/>
            <person name="Tomsovsky M."/>
            <person name="Tulloss R.E."/>
            <person name="Uehling J."/>
            <person name="Grigoriev I.V."/>
            <person name="Vagvolgyi C."/>
            <person name="Papp T."/>
            <person name="Martin F.M."/>
            <person name="Miettinen O."/>
            <person name="Hibbett D.S."/>
            <person name="Nagy L.G."/>
        </authorList>
    </citation>
    <scope>NUCLEOTIDE SEQUENCE [LARGE SCALE GENOMIC DNA]</scope>
    <source>
        <strain evidence="1 2">NL-1719</strain>
    </source>
</reference>
<keyword evidence="2" id="KW-1185">Reference proteome</keyword>
<accession>A0ACD3AFG1</accession>
<organism evidence="1 2">
    <name type="scientific">Pluteus cervinus</name>
    <dbReference type="NCBI Taxonomy" id="181527"/>
    <lineage>
        <taxon>Eukaryota</taxon>
        <taxon>Fungi</taxon>
        <taxon>Dikarya</taxon>
        <taxon>Basidiomycota</taxon>
        <taxon>Agaricomycotina</taxon>
        <taxon>Agaricomycetes</taxon>
        <taxon>Agaricomycetidae</taxon>
        <taxon>Agaricales</taxon>
        <taxon>Pluteineae</taxon>
        <taxon>Pluteaceae</taxon>
        <taxon>Pluteus</taxon>
    </lineage>
</organism>
<evidence type="ECO:0000313" key="1">
    <source>
        <dbReference type="EMBL" id="TFK64487.1"/>
    </source>
</evidence>
<proteinExistence type="predicted"/>
<name>A0ACD3AFG1_9AGAR</name>
<dbReference type="Proteomes" id="UP000308600">
    <property type="component" value="Unassembled WGS sequence"/>
</dbReference>
<protein>
    <submittedName>
        <fullName evidence="1">Uncharacterized protein</fullName>
    </submittedName>
</protein>